<reference evidence="1 2" key="1">
    <citation type="submission" date="2024-12" db="EMBL/GenBank/DDBJ databases">
        <title>Draft genome sequence of Chryseobacterium kwangjuense AG447.</title>
        <authorList>
            <person name="Cheptsov V.S."/>
            <person name="Belov A."/>
            <person name="Zavarzina A.G."/>
        </authorList>
    </citation>
    <scope>NUCLEOTIDE SEQUENCE [LARGE SCALE GENOMIC DNA]</scope>
    <source>
        <strain evidence="1 2">AG447</strain>
    </source>
</reference>
<dbReference type="RefSeq" id="WP_409356654.1">
    <property type="nucleotide sequence ID" value="NZ_JBJXVJ010000002.1"/>
</dbReference>
<comment type="caution">
    <text evidence="1">The sequence shown here is derived from an EMBL/GenBank/DDBJ whole genome shotgun (WGS) entry which is preliminary data.</text>
</comment>
<proteinExistence type="predicted"/>
<name>A0ABW9K269_9FLAO</name>
<evidence type="ECO:0000313" key="2">
    <source>
        <dbReference type="Proteomes" id="UP001634154"/>
    </source>
</evidence>
<evidence type="ECO:0000313" key="1">
    <source>
        <dbReference type="EMBL" id="MFN1217423.1"/>
    </source>
</evidence>
<organism evidence="1 2">
    <name type="scientific">Chryseobacterium kwangjuense</name>
    <dbReference type="NCBI Taxonomy" id="267125"/>
    <lineage>
        <taxon>Bacteria</taxon>
        <taxon>Pseudomonadati</taxon>
        <taxon>Bacteroidota</taxon>
        <taxon>Flavobacteriia</taxon>
        <taxon>Flavobacteriales</taxon>
        <taxon>Weeksellaceae</taxon>
        <taxon>Chryseobacterium group</taxon>
        <taxon>Chryseobacterium</taxon>
    </lineage>
</organism>
<keyword evidence="2" id="KW-1185">Reference proteome</keyword>
<sequence length="57" mass="6745">MNTSDPETDFELNENEFSLTESQKDRISEAREEYKNSAFLTEDKANRDIEEILKMEI</sequence>
<accession>A0ABW9K269</accession>
<dbReference type="EMBL" id="JBJXVJ010000002">
    <property type="protein sequence ID" value="MFN1217423.1"/>
    <property type="molecule type" value="Genomic_DNA"/>
</dbReference>
<gene>
    <name evidence="1" type="ORF">ACKW6Q_10670</name>
</gene>
<dbReference type="Proteomes" id="UP001634154">
    <property type="component" value="Unassembled WGS sequence"/>
</dbReference>
<evidence type="ECO:0008006" key="3">
    <source>
        <dbReference type="Google" id="ProtNLM"/>
    </source>
</evidence>
<protein>
    <recommendedName>
        <fullName evidence="3">Prevent-host-death protein</fullName>
    </recommendedName>
</protein>